<evidence type="ECO:0008006" key="4">
    <source>
        <dbReference type="Google" id="ProtNLM"/>
    </source>
</evidence>
<organism evidence="2 3">
    <name type="scientific">Kocuria tytonicola</name>
    <dbReference type="NCBI Taxonomy" id="2055946"/>
    <lineage>
        <taxon>Bacteria</taxon>
        <taxon>Bacillati</taxon>
        <taxon>Actinomycetota</taxon>
        <taxon>Actinomycetes</taxon>
        <taxon>Micrococcales</taxon>
        <taxon>Micrococcaceae</taxon>
        <taxon>Kocuria</taxon>
    </lineage>
</organism>
<protein>
    <recommendedName>
        <fullName evidence="4">SRPBCC family protein</fullName>
    </recommendedName>
</protein>
<keyword evidence="3" id="KW-1185">Reference proteome</keyword>
<dbReference type="Proteomes" id="UP000277871">
    <property type="component" value="Unassembled WGS sequence"/>
</dbReference>
<comment type="caution">
    <text evidence="2">The sequence shown here is derived from an EMBL/GenBank/DDBJ whole genome shotgun (WGS) entry which is preliminary data.</text>
</comment>
<evidence type="ECO:0000256" key="1">
    <source>
        <dbReference type="SAM" id="MobiDB-lite"/>
    </source>
</evidence>
<proteinExistence type="predicted"/>
<gene>
    <name evidence="2" type="ORF">EAE32_01555</name>
</gene>
<dbReference type="AlphaFoldDB" id="A0A3L9L5L2"/>
<evidence type="ECO:0000313" key="3">
    <source>
        <dbReference type="Proteomes" id="UP000277871"/>
    </source>
</evidence>
<sequence>MKNTGHGFSLLAEQEVPVSREQFDELVSRPDAMGRWFGVTFHWPTCLETPLEVGAALEFTPSGGVLPCEFIMIVADRVPGESLLLRTTKGTVDVTAEFTWRSVDGGVLVRLRNEVRMRGALWWRCPLTRALVRRAVTRGLECMREDVLGRAGTAAARETRLGARHEVTHRPGGSPRTQPVASCTGVPRLRRPQSA</sequence>
<feature type="region of interest" description="Disordered" evidence="1">
    <location>
        <begin position="161"/>
        <end position="195"/>
    </location>
</feature>
<dbReference type="SUPFAM" id="SSF55961">
    <property type="entry name" value="Bet v1-like"/>
    <property type="match status" value="1"/>
</dbReference>
<dbReference type="Gene3D" id="3.30.530.20">
    <property type="match status" value="1"/>
</dbReference>
<accession>A0A3L9L5L2</accession>
<name>A0A3L9L5L2_9MICC</name>
<dbReference type="InterPro" id="IPR023393">
    <property type="entry name" value="START-like_dom_sf"/>
</dbReference>
<dbReference type="EMBL" id="RDEX01000001">
    <property type="protein sequence ID" value="RLY93955.1"/>
    <property type="molecule type" value="Genomic_DNA"/>
</dbReference>
<reference evidence="2 3" key="1">
    <citation type="submission" date="2018-10" db="EMBL/GenBank/DDBJ databases">
        <title>Kocuria tytonicola, new bacteria from the preen glands of American barn owls (Tyto furcata).</title>
        <authorList>
            <person name="Braun M.S."/>
            <person name="Wang E."/>
            <person name="Zimmermann S."/>
            <person name="Boutin S."/>
            <person name="Wagner H."/>
            <person name="Wink M."/>
        </authorList>
    </citation>
    <scope>NUCLEOTIDE SEQUENCE [LARGE SCALE GENOMIC DNA]</scope>
    <source>
        <strain evidence="2 3">473</strain>
    </source>
</reference>
<evidence type="ECO:0000313" key="2">
    <source>
        <dbReference type="EMBL" id="RLY93955.1"/>
    </source>
</evidence>